<dbReference type="InterPro" id="IPR014710">
    <property type="entry name" value="RmlC-like_jellyroll"/>
</dbReference>
<dbReference type="Gene3D" id="2.60.120.10">
    <property type="entry name" value="Jelly Rolls"/>
    <property type="match status" value="1"/>
</dbReference>
<proteinExistence type="predicted"/>
<evidence type="ECO:0000313" key="1">
    <source>
        <dbReference type="EMBL" id="NJB72806.1"/>
    </source>
</evidence>
<gene>
    <name evidence="1" type="ORF">GGR42_003297</name>
</gene>
<sequence length="137" mass="15825">MKSVELNPVGNFDPWEVSRLNELRKSYLSISLGQKLLFEDDCFKLWSINLYPGERLPFRIQNLNYSWACLNGGMAISRIANGCIKFFNLEKGDTGYFEFEGKNFICDFENVGEDVLELNAVEYKKNLNNKATKELAY</sequence>
<protein>
    <submittedName>
        <fullName evidence="1">Uncharacterized protein</fullName>
    </submittedName>
</protein>
<reference evidence="1 2" key="1">
    <citation type="submission" date="2020-03" db="EMBL/GenBank/DDBJ databases">
        <title>Genomic Encyclopedia of Type Strains, Phase IV (KMG-IV): sequencing the most valuable type-strain genomes for metagenomic binning, comparative biology and taxonomic classification.</title>
        <authorList>
            <person name="Goeker M."/>
        </authorList>
    </citation>
    <scope>NUCLEOTIDE SEQUENCE [LARGE SCALE GENOMIC DNA]</scope>
    <source>
        <strain evidence="1 2">DSM 29762</strain>
    </source>
</reference>
<evidence type="ECO:0000313" key="2">
    <source>
        <dbReference type="Proteomes" id="UP000590442"/>
    </source>
</evidence>
<keyword evidence="2" id="KW-1185">Reference proteome</keyword>
<dbReference type="Proteomes" id="UP000590442">
    <property type="component" value="Unassembled WGS sequence"/>
</dbReference>
<dbReference type="EMBL" id="JAATJJ010000002">
    <property type="protein sequence ID" value="NJB72806.1"/>
    <property type="molecule type" value="Genomic_DNA"/>
</dbReference>
<comment type="caution">
    <text evidence="1">The sequence shown here is derived from an EMBL/GenBank/DDBJ whole genome shotgun (WGS) entry which is preliminary data.</text>
</comment>
<dbReference type="RefSeq" id="WP_167966274.1">
    <property type="nucleotide sequence ID" value="NZ_JAATJJ010000002.1"/>
</dbReference>
<organism evidence="1 2">
    <name type="scientific">Saonia flava</name>
    <dbReference type="NCBI Taxonomy" id="523696"/>
    <lineage>
        <taxon>Bacteria</taxon>
        <taxon>Pseudomonadati</taxon>
        <taxon>Bacteroidota</taxon>
        <taxon>Flavobacteriia</taxon>
        <taxon>Flavobacteriales</taxon>
        <taxon>Flavobacteriaceae</taxon>
        <taxon>Saonia</taxon>
    </lineage>
</organism>
<dbReference type="AlphaFoldDB" id="A0A846QV48"/>
<name>A0A846QV48_9FLAO</name>
<accession>A0A846QV48</accession>